<name>D7FME9_ECTSI</name>
<proteinExistence type="predicted"/>
<dbReference type="EMBL" id="FN648209">
    <property type="protein sequence ID" value="CBJ29961.1"/>
    <property type="molecule type" value="Genomic_DNA"/>
</dbReference>
<reference evidence="2 3" key="1">
    <citation type="journal article" date="2010" name="Nature">
        <title>The Ectocarpus genome and the independent evolution of multicellularity in brown algae.</title>
        <authorList>
            <person name="Cock J.M."/>
            <person name="Sterck L."/>
            <person name="Rouze P."/>
            <person name="Scornet D."/>
            <person name="Allen A.E."/>
            <person name="Amoutzias G."/>
            <person name="Anthouard V."/>
            <person name="Artiguenave F."/>
            <person name="Aury J.M."/>
            <person name="Badger J.H."/>
            <person name="Beszteri B."/>
            <person name="Billiau K."/>
            <person name="Bonnet E."/>
            <person name="Bothwell J.H."/>
            <person name="Bowler C."/>
            <person name="Boyen C."/>
            <person name="Brownlee C."/>
            <person name="Carrano C.J."/>
            <person name="Charrier B."/>
            <person name="Cho G.Y."/>
            <person name="Coelho S.M."/>
            <person name="Collen J."/>
            <person name="Corre E."/>
            <person name="Da Silva C."/>
            <person name="Delage L."/>
            <person name="Delaroque N."/>
            <person name="Dittami S.M."/>
            <person name="Doulbeau S."/>
            <person name="Elias M."/>
            <person name="Farnham G."/>
            <person name="Gachon C.M."/>
            <person name="Gschloessl B."/>
            <person name="Heesch S."/>
            <person name="Jabbari K."/>
            <person name="Jubin C."/>
            <person name="Kawai H."/>
            <person name="Kimura K."/>
            <person name="Kloareg B."/>
            <person name="Kupper F.C."/>
            <person name="Lang D."/>
            <person name="Le Bail A."/>
            <person name="Leblanc C."/>
            <person name="Lerouge P."/>
            <person name="Lohr M."/>
            <person name="Lopez P.J."/>
            <person name="Martens C."/>
            <person name="Maumus F."/>
            <person name="Michel G."/>
            <person name="Miranda-Saavedra D."/>
            <person name="Morales J."/>
            <person name="Moreau H."/>
            <person name="Motomura T."/>
            <person name="Nagasato C."/>
            <person name="Napoli C.A."/>
            <person name="Nelson D.R."/>
            <person name="Nyvall-Collen P."/>
            <person name="Peters A.F."/>
            <person name="Pommier C."/>
            <person name="Potin P."/>
            <person name="Poulain J."/>
            <person name="Quesneville H."/>
            <person name="Read B."/>
            <person name="Rensing S.A."/>
            <person name="Ritter A."/>
            <person name="Rousvoal S."/>
            <person name="Samanta M."/>
            <person name="Samson G."/>
            <person name="Schroeder D.C."/>
            <person name="Segurens B."/>
            <person name="Strittmatter M."/>
            <person name="Tonon T."/>
            <person name="Tregear J.W."/>
            <person name="Valentin K."/>
            <person name="von Dassow P."/>
            <person name="Yamagishi T."/>
            <person name="Van de Peer Y."/>
            <person name="Wincker P."/>
        </authorList>
    </citation>
    <scope>NUCLEOTIDE SEQUENCE [LARGE SCALE GENOMIC DNA]</scope>
    <source>
        <strain evidence="3">Ec32 / CCAP1310/4</strain>
    </source>
</reference>
<protein>
    <submittedName>
        <fullName evidence="2">Uncharacterized protein</fullName>
    </submittedName>
</protein>
<dbReference type="Proteomes" id="UP000002630">
    <property type="component" value="Linkage Group LG03"/>
</dbReference>
<evidence type="ECO:0000313" key="3">
    <source>
        <dbReference type="Proteomes" id="UP000002630"/>
    </source>
</evidence>
<dbReference type="AlphaFoldDB" id="D7FME9"/>
<feature type="compositionally biased region" description="Basic and acidic residues" evidence="1">
    <location>
        <begin position="8"/>
        <end position="28"/>
    </location>
</feature>
<feature type="region of interest" description="Disordered" evidence="1">
    <location>
        <begin position="1"/>
        <end position="35"/>
    </location>
</feature>
<accession>D7FME9</accession>
<evidence type="ECO:0000313" key="2">
    <source>
        <dbReference type="EMBL" id="CBJ29961.1"/>
    </source>
</evidence>
<gene>
    <name evidence="2" type="ORF">Esi_0169_0022</name>
</gene>
<organism evidence="2 3">
    <name type="scientific">Ectocarpus siliculosus</name>
    <name type="common">Brown alga</name>
    <name type="synonym">Conferva siliculosa</name>
    <dbReference type="NCBI Taxonomy" id="2880"/>
    <lineage>
        <taxon>Eukaryota</taxon>
        <taxon>Sar</taxon>
        <taxon>Stramenopiles</taxon>
        <taxon>Ochrophyta</taxon>
        <taxon>PX clade</taxon>
        <taxon>Phaeophyceae</taxon>
        <taxon>Ectocarpales</taxon>
        <taxon>Ectocarpaceae</taxon>
        <taxon>Ectocarpus</taxon>
    </lineage>
</organism>
<dbReference type="InParanoid" id="D7FME9"/>
<sequence length="294" mass="33745">MLRPRTPARGERTRQGVCERERGSENGRVRSGTYATTAGVRSPAGAAAGGEHNFKFTTQAWCHRSWWLRLVASMSWYSSDSHDDSCSDEEGEECPEMTLLGNVIFYWVWAGFMTSLCLRLKYSSFAKPFVDRIGILRSVANRFGQAVRNPGARALLGLTQFCLEMVICTLLGPLPLAILLCWYFHHFYVVVPRQAARERAVERLRTFPGQRRWHAGGWLIMIRARHQRFLARPKGWPIRLRKLERFNEANIVHKIPPELELLEAGRSRMNFVRAVTAVVEINEEGLFRHIISFL</sequence>
<dbReference type="EMBL" id="FN649728">
    <property type="protein sequence ID" value="CBJ29961.1"/>
    <property type="molecule type" value="Genomic_DNA"/>
</dbReference>
<evidence type="ECO:0000256" key="1">
    <source>
        <dbReference type="SAM" id="MobiDB-lite"/>
    </source>
</evidence>
<keyword evidence="3" id="KW-1185">Reference proteome</keyword>